<evidence type="ECO:0000256" key="2">
    <source>
        <dbReference type="ARBA" id="ARBA00009347"/>
    </source>
</evidence>
<protein>
    <recommendedName>
        <fullName evidence="10">Acyl-CoA dehydrogenase</fullName>
    </recommendedName>
</protein>
<dbReference type="InterPro" id="IPR006091">
    <property type="entry name" value="Acyl-CoA_Oxase/DH_mid-dom"/>
</dbReference>
<evidence type="ECO:0000256" key="4">
    <source>
        <dbReference type="ARBA" id="ARBA00022827"/>
    </source>
</evidence>
<dbReference type="FunFam" id="1.20.140.10:FF:000001">
    <property type="entry name" value="Acyl-CoA dehydrogenase"/>
    <property type="match status" value="1"/>
</dbReference>
<feature type="domain" description="Acyl-CoA dehydrogenase/oxidase C-terminal" evidence="6">
    <location>
        <begin position="226"/>
        <end position="376"/>
    </location>
</feature>
<feature type="domain" description="Acyl-CoA dehydrogenase/oxidase N-terminal" evidence="8">
    <location>
        <begin position="6"/>
        <end position="117"/>
    </location>
</feature>
<dbReference type="InterPro" id="IPR046373">
    <property type="entry name" value="Acyl-CoA_Oxase/DH_mid-dom_sf"/>
</dbReference>
<evidence type="ECO:0000259" key="8">
    <source>
        <dbReference type="Pfam" id="PF02771"/>
    </source>
</evidence>
<keyword evidence="5" id="KW-0560">Oxidoreductase</keyword>
<evidence type="ECO:0000256" key="3">
    <source>
        <dbReference type="ARBA" id="ARBA00022630"/>
    </source>
</evidence>
<dbReference type="InterPro" id="IPR009075">
    <property type="entry name" value="AcylCo_DH/oxidase_C"/>
</dbReference>
<dbReference type="PROSITE" id="PS00072">
    <property type="entry name" value="ACYL_COA_DH_1"/>
    <property type="match status" value="1"/>
</dbReference>
<name>A0A381SF75_9ZZZZ</name>
<dbReference type="InterPro" id="IPR037069">
    <property type="entry name" value="AcylCoA_DH/ox_N_sf"/>
</dbReference>
<dbReference type="FunFam" id="2.40.110.10:FF:000002">
    <property type="entry name" value="Acyl-CoA dehydrogenase fadE12"/>
    <property type="match status" value="1"/>
</dbReference>
<feature type="domain" description="Acyl-CoA oxidase/dehydrogenase middle" evidence="7">
    <location>
        <begin position="121"/>
        <end position="201"/>
    </location>
</feature>
<dbReference type="PIRSF" id="PIRSF016578">
    <property type="entry name" value="HsaA"/>
    <property type="match status" value="1"/>
</dbReference>
<evidence type="ECO:0000313" key="9">
    <source>
        <dbReference type="EMBL" id="SVA00967.1"/>
    </source>
</evidence>
<dbReference type="InterPro" id="IPR036250">
    <property type="entry name" value="AcylCo_DH-like_C"/>
</dbReference>
<dbReference type="Pfam" id="PF02771">
    <property type="entry name" value="Acyl-CoA_dh_N"/>
    <property type="match status" value="1"/>
</dbReference>
<evidence type="ECO:0000256" key="5">
    <source>
        <dbReference type="ARBA" id="ARBA00023002"/>
    </source>
</evidence>
<sequence>MDFTFTKKQQELQQRVRRIAEEHIVPIAQEADESPTVHAGLMAILANEGLLRYCVPEEYGGVGIRVMDLCIIREELARVSCQADTNFIMQGLGSFPITLGGTDEQKGKYLPPIAKGESIAAFALTEPHAGSDVISMKTEAKLDGDDWVLNGEKKFISQAGDASTYTVFAKTDPEEGSRGLSAFIVEAGMPGFDDSKRMDLMAAHPIGEPRWKDCHVPQANLIGERGRGLRLALGTLDTFRTTVAAAAIGMARAAYEASLDYAKNREMFGQKLSDFQATQFKLADMAVSLDAARLLAHRAAWLKDSGQESIIKEASFAKLFATEAASRIIDEAVQIHGGAGLEKGNRVERLYREVRALTIYEGTSEIQRQTIARQLLQN</sequence>
<evidence type="ECO:0000259" key="7">
    <source>
        <dbReference type="Pfam" id="PF02770"/>
    </source>
</evidence>
<dbReference type="SUPFAM" id="SSF56645">
    <property type="entry name" value="Acyl-CoA dehydrogenase NM domain-like"/>
    <property type="match status" value="1"/>
</dbReference>
<comment type="cofactor">
    <cofactor evidence="1">
        <name>FAD</name>
        <dbReference type="ChEBI" id="CHEBI:57692"/>
    </cofactor>
</comment>
<dbReference type="Gene3D" id="1.10.540.10">
    <property type="entry name" value="Acyl-CoA dehydrogenase/oxidase, N-terminal domain"/>
    <property type="match status" value="1"/>
</dbReference>
<keyword evidence="4" id="KW-0274">FAD</keyword>
<evidence type="ECO:0000256" key="1">
    <source>
        <dbReference type="ARBA" id="ARBA00001974"/>
    </source>
</evidence>
<comment type="similarity">
    <text evidence="2">Belongs to the acyl-CoA dehydrogenase family.</text>
</comment>
<reference evidence="9" key="1">
    <citation type="submission" date="2018-05" db="EMBL/GenBank/DDBJ databases">
        <authorList>
            <person name="Lanie J.A."/>
            <person name="Ng W.-L."/>
            <person name="Kazmierczak K.M."/>
            <person name="Andrzejewski T.M."/>
            <person name="Davidsen T.M."/>
            <person name="Wayne K.J."/>
            <person name="Tettelin H."/>
            <person name="Glass J.I."/>
            <person name="Rusch D."/>
            <person name="Podicherti R."/>
            <person name="Tsui H.-C.T."/>
            <person name="Winkler M.E."/>
        </authorList>
    </citation>
    <scope>NUCLEOTIDE SEQUENCE</scope>
</reference>
<evidence type="ECO:0008006" key="10">
    <source>
        <dbReference type="Google" id="ProtNLM"/>
    </source>
</evidence>
<dbReference type="GO" id="GO:0003995">
    <property type="term" value="F:acyl-CoA dehydrogenase activity"/>
    <property type="evidence" value="ECO:0007669"/>
    <property type="project" value="InterPro"/>
</dbReference>
<dbReference type="SUPFAM" id="SSF47203">
    <property type="entry name" value="Acyl-CoA dehydrogenase C-terminal domain-like"/>
    <property type="match status" value="1"/>
</dbReference>
<dbReference type="AlphaFoldDB" id="A0A381SF75"/>
<organism evidence="9">
    <name type="scientific">marine metagenome</name>
    <dbReference type="NCBI Taxonomy" id="408172"/>
    <lineage>
        <taxon>unclassified sequences</taxon>
        <taxon>metagenomes</taxon>
        <taxon>ecological metagenomes</taxon>
    </lineage>
</organism>
<dbReference type="PANTHER" id="PTHR43884">
    <property type="entry name" value="ACYL-COA DEHYDROGENASE"/>
    <property type="match status" value="1"/>
</dbReference>
<proteinExistence type="inferred from homology"/>
<dbReference type="InterPro" id="IPR013786">
    <property type="entry name" value="AcylCoA_DH/ox_N"/>
</dbReference>
<accession>A0A381SF75</accession>
<dbReference type="InterPro" id="IPR009100">
    <property type="entry name" value="AcylCoA_DH/oxidase_NM_dom_sf"/>
</dbReference>
<dbReference type="Gene3D" id="1.20.140.10">
    <property type="entry name" value="Butyryl-CoA Dehydrogenase, subunit A, domain 3"/>
    <property type="match status" value="1"/>
</dbReference>
<gene>
    <name evidence="9" type="ORF">METZ01_LOCUS53821</name>
</gene>
<dbReference type="EMBL" id="UINC01002855">
    <property type="protein sequence ID" value="SVA00967.1"/>
    <property type="molecule type" value="Genomic_DNA"/>
</dbReference>
<dbReference type="InterPro" id="IPR006089">
    <property type="entry name" value="Acyl-CoA_DH_CS"/>
</dbReference>
<dbReference type="PANTHER" id="PTHR43884:SF22">
    <property type="entry name" value="BLR3437 PROTEIN"/>
    <property type="match status" value="1"/>
</dbReference>
<dbReference type="GO" id="GO:0050660">
    <property type="term" value="F:flavin adenine dinucleotide binding"/>
    <property type="evidence" value="ECO:0007669"/>
    <property type="project" value="InterPro"/>
</dbReference>
<evidence type="ECO:0000259" key="6">
    <source>
        <dbReference type="Pfam" id="PF00441"/>
    </source>
</evidence>
<dbReference type="Gene3D" id="2.40.110.10">
    <property type="entry name" value="Butyryl-CoA Dehydrogenase, subunit A, domain 2"/>
    <property type="match status" value="1"/>
</dbReference>
<dbReference type="Pfam" id="PF02770">
    <property type="entry name" value="Acyl-CoA_dh_M"/>
    <property type="match status" value="1"/>
</dbReference>
<keyword evidence="3" id="KW-0285">Flavoprotein</keyword>
<dbReference type="Pfam" id="PF00441">
    <property type="entry name" value="Acyl-CoA_dh_1"/>
    <property type="match status" value="1"/>
</dbReference>